<sequence length="529" mass="56085">MTGAGNQRVNVIRRGLSASGSGGGSVYGTGGSNGSGYGGTSSVAGGGGGGDSSSRASSSGPASIDGFTDDQKRALRRKIDAIKSLEKGNGDNVSDSAASLYDVERLKDERIRGAARRLDVEAMATVSALATFGQTADWRRLDEKETGARQPLATPTRLTWEMIKKAVAEEDKYQSKKNWSSTKGRGNRKAPVARRLDAEVLKRFGVYPSLQFPMLATCDSCGRQINAHFLRDHQETNCTVSEAKRSSGHSAAAAAGASAAGAGGGRGRKAGSVSDDESADGGKRTASEANLDDARGAGAAAATTTAKKARVSKKEQMRLEKEQREKEKLERREQQRLDKERKKQEREAKRERDQAKARQPVDLDKQCGVVAEPGAAPCSRSLTCKTHSMAMKRAVLGRSKLFDALLQAHLAKSRSAAAAKNAASRSAAAAAAAGSSGSAVRDAMAMVLGEEGRVDACFFDDDGDEEDIGSDEEAERVIAAVACSRGKPLAVRPTLLPRRRHHYLRVRDLFFDALKPPMGSAEQPESLAT</sequence>
<feature type="compositionally biased region" description="Low complexity" evidence="1">
    <location>
        <begin position="296"/>
        <end position="306"/>
    </location>
</feature>
<dbReference type="PROSITE" id="PS51505">
    <property type="entry name" value="SCA7"/>
    <property type="match status" value="1"/>
</dbReference>
<dbReference type="InterPro" id="IPR037804">
    <property type="entry name" value="SGF73"/>
</dbReference>
<feature type="compositionally biased region" description="Basic and acidic residues" evidence="1">
    <location>
        <begin position="312"/>
        <end position="360"/>
    </location>
</feature>
<feature type="compositionally biased region" description="Low complexity" evidence="1">
    <location>
        <begin position="249"/>
        <end position="260"/>
    </location>
</feature>
<feature type="region of interest" description="Disordered" evidence="1">
    <location>
        <begin position="1"/>
        <end position="70"/>
    </location>
</feature>
<dbReference type="GO" id="GO:0031048">
    <property type="term" value="P:regulatory ncRNA-mediated heterochromatin formation"/>
    <property type="evidence" value="ECO:0007669"/>
    <property type="project" value="TreeGrafter"/>
</dbReference>
<evidence type="ECO:0000313" key="4">
    <source>
        <dbReference type="Proteomes" id="UP001149813"/>
    </source>
</evidence>
<dbReference type="InterPro" id="IPR013243">
    <property type="entry name" value="SCA7_dom"/>
</dbReference>
<dbReference type="AlphaFoldDB" id="A0A9W8CVL6"/>
<feature type="compositionally biased region" description="Low complexity" evidence="1">
    <location>
        <begin position="52"/>
        <end position="63"/>
    </location>
</feature>
<dbReference type="Pfam" id="PF08313">
    <property type="entry name" value="SCA7"/>
    <property type="match status" value="1"/>
</dbReference>
<organism evidence="3 4">
    <name type="scientific">Coemansia erecta</name>
    <dbReference type="NCBI Taxonomy" id="147472"/>
    <lineage>
        <taxon>Eukaryota</taxon>
        <taxon>Fungi</taxon>
        <taxon>Fungi incertae sedis</taxon>
        <taxon>Zoopagomycota</taxon>
        <taxon>Kickxellomycotina</taxon>
        <taxon>Kickxellomycetes</taxon>
        <taxon>Kickxellales</taxon>
        <taxon>Kickxellaceae</taxon>
        <taxon>Coemansia</taxon>
    </lineage>
</organism>
<feature type="domain" description="SCA7" evidence="2">
    <location>
        <begin position="354"/>
        <end position="421"/>
    </location>
</feature>
<accession>A0A9W8CVL6</accession>
<evidence type="ECO:0000259" key="2">
    <source>
        <dbReference type="PROSITE" id="PS51505"/>
    </source>
</evidence>
<gene>
    <name evidence="3" type="primary">sgf73</name>
    <name evidence="3" type="ORF">LPJ53_000485</name>
</gene>
<feature type="compositionally biased region" description="Gly residues" evidence="1">
    <location>
        <begin position="20"/>
        <end position="51"/>
    </location>
</feature>
<dbReference type="GO" id="GO:0000124">
    <property type="term" value="C:SAGA complex"/>
    <property type="evidence" value="ECO:0007669"/>
    <property type="project" value="InterPro"/>
</dbReference>
<evidence type="ECO:0000256" key="1">
    <source>
        <dbReference type="SAM" id="MobiDB-lite"/>
    </source>
</evidence>
<reference evidence="3" key="1">
    <citation type="submission" date="2022-07" db="EMBL/GenBank/DDBJ databases">
        <title>Phylogenomic reconstructions and comparative analyses of Kickxellomycotina fungi.</title>
        <authorList>
            <person name="Reynolds N.K."/>
            <person name="Stajich J.E."/>
            <person name="Barry K."/>
            <person name="Grigoriev I.V."/>
            <person name="Crous P."/>
            <person name="Smith M.E."/>
        </authorList>
    </citation>
    <scope>NUCLEOTIDE SEQUENCE</scope>
    <source>
        <strain evidence="3">NBRC 32514</strain>
    </source>
</reference>
<dbReference type="PANTHER" id="PTHR47805:SF1">
    <property type="entry name" value="SAGA-ASSOCIATED FACTOR 73"/>
    <property type="match status" value="1"/>
</dbReference>
<protein>
    <submittedName>
        <fullName evidence="3">SAGA complex subunit Sgf73</fullName>
    </submittedName>
</protein>
<feature type="region of interest" description="Disordered" evidence="1">
    <location>
        <begin position="249"/>
        <end position="360"/>
    </location>
</feature>
<dbReference type="GO" id="GO:1904802">
    <property type="term" value="P:RITS complex assembly"/>
    <property type="evidence" value="ECO:0007669"/>
    <property type="project" value="TreeGrafter"/>
</dbReference>
<dbReference type="Gene3D" id="6.10.140.1270">
    <property type="match status" value="1"/>
</dbReference>
<dbReference type="OrthoDB" id="21678at2759"/>
<proteinExistence type="predicted"/>
<dbReference type="PANTHER" id="PTHR47805">
    <property type="entry name" value="SAGA-ASSOCIATED FACTOR 73"/>
    <property type="match status" value="1"/>
</dbReference>
<dbReference type="Proteomes" id="UP001149813">
    <property type="component" value="Unassembled WGS sequence"/>
</dbReference>
<evidence type="ECO:0000313" key="3">
    <source>
        <dbReference type="EMBL" id="KAJ1725353.1"/>
    </source>
</evidence>
<keyword evidence="4" id="KW-1185">Reference proteome</keyword>
<dbReference type="GO" id="GO:0006357">
    <property type="term" value="P:regulation of transcription by RNA polymerase II"/>
    <property type="evidence" value="ECO:0007669"/>
    <property type="project" value="TreeGrafter"/>
</dbReference>
<comment type="caution">
    <text evidence="3">The sequence shown here is derived from an EMBL/GenBank/DDBJ whole genome shotgun (WGS) entry which is preliminary data.</text>
</comment>
<dbReference type="EMBL" id="JANBOJ010000007">
    <property type="protein sequence ID" value="KAJ1725353.1"/>
    <property type="molecule type" value="Genomic_DNA"/>
</dbReference>
<name>A0A9W8CVL6_9FUNG</name>
<feature type="region of interest" description="Disordered" evidence="1">
    <location>
        <begin position="171"/>
        <end position="192"/>
    </location>
</feature>